<sequence length="203" mass="21964">MHSPHGDDGAAVACDATHERTYGWLGQVTDVSQYQDLVDGLINVVQSQGPFDAIMGFSEGGIIAATLLLEDARRPFANFKCGVFFSAAPPLDPDSLRQGEIRSLNPDMDGISLCVPTAHVFSYEDVSTGVGNSSAQAQSPLSKLWAEAGWTRPEHVHTALVRLCKNAEIFVHEHGHQIPGPKDHQALRGAFRAINRTIERAHG</sequence>
<dbReference type="PANTHER" id="PTHR48070">
    <property type="entry name" value="ESTERASE OVCA2"/>
    <property type="match status" value="1"/>
</dbReference>
<keyword evidence="1" id="KW-0378">Hydrolase</keyword>
<dbReference type="PANTHER" id="PTHR48070:SF4">
    <property type="entry name" value="ESTERASE ALNB"/>
    <property type="match status" value="1"/>
</dbReference>
<protein>
    <recommendedName>
        <fullName evidence="2">Serine hydrolase domain-containing protein</fullName>
    </recommendedName>
</protein>
<dbReference type="InParanoid" id="A0A507B8X3"/>
<organism evidence="3 4">
    <name type="scientific">Thyridium curvatum</name>
    <dbReference type="NCBI Taxonomy" id="1093900"/>
    <lineage>
        <taxon>Eukaryota</taxon>
        <taxon>Fungi</taxon>
        <taxon>Dikarya</taxon>
        <taxon>Ascomycota</taxon>
        <taxon>Pezizomycotina</taxon>
        <taxon>Sordariomycetes</taxon>
        <taxon>Sordariomycetidae</taxon>
        <taxon>Thyridiales</taxon>
        <taxon>Thyridiaceae</taxon>
        <taxon>Thyridium</taxon>
    </lineage>
</organism>
<dbReference type="InterPro" id="IPR029058">
    <property type="entry name" value="AB_hydrolase_fold"/>
</dbReference>
<evidence type="ECO:0000313" key="4">
    <source>
        <dbReference type="Proteomes" id="UP000319257"/>
    </source>
</evidence>
<comment type="caution">
    <text evidence="3">The sequence shown here is derived from an EMBL/GenBank/DDBJ whole genome shotgun (WGS) entry which is preliminary data.</text>
</comment>
<dbReference type="GO" id="GO:0005634">
    <property type="term" value="C:nucleus"/>
    <property type="evidence" value="ECO:0007669"/>
    <property type="project" value="TreeGrafter"/>
</dbReference>
<dbReference type="EMBL" id="SKBQ01000010">
    <property type="protein sequence ID" value="TPX18762.1"/>
    <property type="molecule type" value="Genomic_DNA"/>
</dbReference>
<dbReference type="Proteomes" id="UP000319257">
    <property type="component" value="Unassembled WGS sequence"/>
</dbReference>
<dbReference type="Gene3D" id="3.40.50.1820">
    <property type="entry name" value="alpha/beta hydrolase"/>
    <property type="match status" value="1"/>
</dbReference>
<evidence type="ECO:0000313" key="3">
    <source>
        <dbReference type="EMBL" id="TPX18762.1"/>
    </source>
</evidence>
<dbReference type="GeneID" id="41970066"/>
<evidence type="ECO:0000256" key="1">
    <source>
        <dbReference type="ARBA" id="ARBA00022801"/>
    </source>
</evidence>
<evidence type="ECO:0000259" key="2">
    <source>
        <dbReference type="Pfam" id="PF03959"/>
    </source>
</evidence>
<feature type="domain" description="Serine hydrolase" evidence="2">
    <location>
        <begin position="15"/>
        <end position="184"/>
    </location>
</feature>
<dbReference type="RefSeq" id="XP_031000473.1">
    <property type="nucleotide sequence ID" value="XM_031136828.1"/>
</dbReference>
<dbReference type="STRING" id="1093900.A0A507B8X3"/>
<name>A0A507B8X3_9PEZI</name>
<dbReference type="OrthoDB" id="414698at2759"/>
<dbReference type="GO" id="GO:0005737">
    <property type="term" value="C:cytoplasm"/>
    <property type="evidence" value="ECO:0007669"/>
    <property type="project" value="TreeGrafter"/>
</dbReference>
<keyword evidence="4" id="KW-1185">Reference proteome</keyword>
<dbReference type="GO" id="GO:0019748">
    <property type="term" value="P:secondary metabolic process"/>
    <property type="evidence" value="ECO:0007669"/>
    <property type="project" value="TreeGrafter"/>
</dbReference>
<dbReference type="GO" id="GO:0016787">
    <property type="term" value="F:hydrolase activity"/>
    <property type="evidence" value="ECO:0007669"/>
    <property type="project" value="UniProtKB-KW"/>
</dbReference>
<dbReference type="Pfam" id="PF03959">
    <property type="entry name" value="FSH1"/>
    <property type="match status" value="1"/>
</dbReference>
<dbReference type="InterPro" id="IPR005645">
    <property type="entry name" value="FSH-like_dom"/>
</dbReference>
<dbReference type="InterPro" id="IPR050593">
    <property type="entry name" value="LovG"/>
</dbReference>
<accession>A0A507B8X3</accession>
<gene>
    <name evidence="3" type="ORF">E0L32_002619</name>
</gene>
<proteinExistence type="predicted"/>
<dbReference type="AlphaFoldDB" id="A0A507B8X3"/>
<dbReference type="SUPFAM" id="SSF53474">
    <property type="entry name" value="alpha/beta-Hydrolases"/>
    <property type="match status" value="1"/>
</dbReference>
<reference evidence="3 4" key="1">
    <citation type="submission" date="2019-06" db="EMBL/GenBank/DDBJ databases">
        <title>Draft genome sequence of the filamentous fungus Phialemoniopsis curvata isolated from diesel fuel.</title>
        <authorList>
            <person name="Varaljay V.A."/>
            <person name="Lyon W.J."/>
            <person name="Crouch A.L."/>
            <person name="Drake C.E."/>
            <person name="Hollomon J.M."/>
            <person name="Nadeau L.J."/>
            <person name="Nunn H.S."/>
            <person name="Stevenson B.S."/>
            <person name="Bojanowski C.L."/>
            <person name="Crookes-Goodson W.J."/>
        </authorList>
    </citation>
    <scope>NUCLEOTIDE SEQUENCE [LARGE SCALE GENOMIC DNA]</scope>
    <source>
        <strain evidence="3 4">D216</strain>
    </source>
</reference>